<gene>
    <name evidence="1" type="ORF">DI555_06915</name>
</gene>
<reference evidence="1 2" key="1">
    <citation type="submission" date="2017-08" db="EMBL/GenBank/DDBJ databases">
        <title>Infants hospitalized years apart are colonized by the same room-sourced microbial strains.</title>
        <authorList>
            <person name="Brooks B."/>
            <person name="Olm M.R."/>
            <person name="Firek B.A."/>
            <person name="Baker R."/>
            <person name="Thomas B.C."/>
            <person name="Morowitz M.J."/>
            <person name="Banfield J.F."/>
        </authorList>
    </citation>
    <scope>NUCLEOTIDE SEQUENCE [LARGE SCALE GENOMIC DNA]</scope>
    <source>
        <strain evidence="1">S2_005_002_R2_33</strain>
    </source>
</reference>
<dbReference type="AlphaFoldDB" id="A0A2W5NQF8"/>
<comment type="caution">
    <text evidence="1">The sequence shown here is derived from an EMBL/GenBank/DDBJ whole genome shotgun (WGS) entry which is preliminary data.</text>
</comment>
<proteinExistence type="predicted"/>
<evidence type="ECO:0000313" key="1">
    <source>
        <dbReference type="EMBL" id="PZQ55751.1"/>
    </source>
</evidence>
<dbReference type="Proteomes" id="UP000249082">
    <property type="component" value="Unassembled WGS sequence"/>
</dbReference>
<organism evidence="1 2">
    <name type="scientific">Novosphingobium pentaromativorans</name>
    <dbReference type="NCBI Taxonomy" id="205844"/>
    <lineage>
        <taxon>Bacteria</taxon>
        <taxon>Pseudomonadati</taxon>
        <taxon>Pseudomonadota</taxon>
        <taxon>Alphaproteobacteria</taxon>
        <taxon>Sphingomonadales</taxon>
        <taxon>Sphingomonadaceae</taxon>
        <taxon>Novosphingobium</taxon>
    </lineage>
</organism>
<sequence length="190" mass="21096">MNAITTIIPAGAPATTQEEWIERGRTLADQRRDVDWQLADWMAEGKEAGYLTQSGFDFLSENLGLAPKRLKDALKAATTFPPALRDRTLSVDHYAAVASLPQDEALPLLKRASTDHLPVNALREHVTQRRYETGANFADDDTDSTLCTLIVRAWNRATPEARESAFEHFKLAASHGFTIVDEDEASDVEE</sequence>
<accession>A0A2W5NQF8</accession>
<evidence type="ECO:0000313" key="2">
    <source>
        <dbReference type="Proteomes" id="UP000249082"/>
    </source>
</evidence>
<name>A0A2W5NQF8_9SPHN</name>
<protein>
    <submittedName>
        <fullName evidence="1">Uncharacterized protein</fullName>
    </submittedName>
</protein>
<dbReference type="EMBL" id="QFPX01000005">
    <property type="protein sequence ID" value="PZQ55751.1"/>
    <property type="molecule type" value="Genomic_DNA"/>
</dbReference>